<comment type="caution">
    <text evidence="5">The sequence shown here is derived from an EMBL/GenBank/DDBJ whole genome shotgun (WGS) entry which is preliminary data.</text>
</comment>
<evidence type="ECO:0000256" key="2">
    <source>
        <dbReference type="SAM" id="MobiDB-lite"/>
    </source>
</evidence>
<keyword evidence="6" id="KW-1185">Reference proteome</keyword>
<feature type="compositionally biased region" description="Low complexity" evidence="2">
    <location>
        <begin position="23"/>
        <end position="32"/>
    </location>
</feature>
<evidence type="ECO:0000256" key="3">
    <source>
        <dbReference type="SAM" id="Phobius"/>
    </source>
</evidence>
<dbReference type="SUPFAM" id="SSF81995">
    <property type="entry name" value="beta-sandwich domain of Sec23/24"/>
    <property type="match status" value="1"/>
</dbReference>
<gene>
    <name evidence="5" type="ORF">Ari01nite_59120</name>
</gene>
<protein>
    <recommendedName>
        <fullName evidence="4">DUF4352 domain-containing protein</fullName>
    </recommendedName>
</protein>
<dbReference type="AlphaFoldDB" id="A0A919K387"/>
<keyword evidence="3" id="KW-0472">Membrane</keyword>
<feature type="transmembrane region" description="Helical" evidence="3">
    <location>
        <begin position="86"/>
        <end position="108"/>
    </location>
</feature>
<feature type="region of interest" description="Disordered" evidence="2">
    <location>
        <begin position="1"/>
        <end position="81"/>
    </location>
</feature>
<dbReference type="InterPro" id="IPR029050">
    <property type="entry name" value="Immunoprotect_excell_Ig-like"/>
</dbReference>
<reference evidence="5" key="1">
    <citation type="submission" date="2021-01" db="EMBL/GenBank/DDBJ databases">
        <title>Whole genome shotgun sequence of Actinoplanes rishiriensis NBRC 108556.</title>
        <authorList>
            <person name="Komaki H."/>
            <person name="Tamura T."/>
        </authorList>
    </citation>
    <scope>NUCLEOTIDE SEQUENCE</scope>
    <source>
        <strain evidence="5">NBRC 108556</strain>
    </source>
</reference>
<feature type="compositionally biased region" description="Low complexity" evidence="2">
    <location>
        <begin position="42"/>
        <end position="57"/>
    </location>
</feature>
<keyword evidence="3" id="KW-0812">Transmembrane</keyword>
<keyword evidence="3" id="KW-1133">Transmembrane helix</keyword>
<dbReference type="Proteomes" id="UP000636960">
    <property type="component" value="Unassembled WGS sequence"/>
</dbReference>
<dbReference type="EMBL" id="BOMV01000062">
    <property type="protein sequence ID" value="GIE98447.1"/>
    <property type="molecule type" value="Genomic_DNA"/>
</dbReference>
<proteinExistence type="predicted"/>
<dbReference type="Gene3D" id="2.60.40.1240">
    <property type="match status" value="1"/>
</dbReference>
<evidence type="ECO:0000256" key="1">
    <source>
        <dbReference type="ARBA" id="ARBA00022729"/>
    </source>
</evidence>
<organism evidence="5 6">
    <name type="scientific">Paractinoplanes rishiriensis</name>
    <dbReference type="NCBI Taxonomy" id="1050105"/>
    <lineage>
        <taxon>Bacteria</taxon>
        <taxon>Bacillati</taxon>
        <taxon>Actinomycetota</taxon>
        <taxon>Actinomycetes</taxon>
        <taxon>Micromonosporales</taxon>
        <taxon>Micromonosporaceae</taxon>
        <taxon>Paractinoplanes</taxon>
    </lineage>
</organism>
<dbReference type="Pfam" id="PF11611">
    <property type="entry name" value="DUF4352"/>
    <property type="match status" value="1"/>
</dbReference>
<evidence type="ECO:0000313" key="5">
    <source>
        <dbReference type="EMBL" id="GIE98447.1"/>
    </source>
</evidence>
<evidence type="ECO:0000259" key="4">
    <source>
        <dbReference type="Pfam" id="PF11611"/>
    </source>
</evidence>
<dbReference type="InterPro" id="IPR029051">
    <property type="entry name" value="DUF4352"/>
</dbReference>
<sequence>MTYPPQYDQNHQPASGPPHNGPPEHQQYGQPQGQPPPGGQQGYPPANAAPAAPQGHGEAQGYAQYGGSPGYQPPTPEKKKRKKWPFIVGGIALIMILGCVGIFALFGWGASEVAKDMGANADGKNAVAGEMNKPATDGKFQFTVTDLKCGVAQVGSKDFGEQAQGEFCLVGVAIKNVGTSAEAFSDVSQKAYDEKNTEYSVDSGAAAGANNGANMFLETINPGNTVKGKLVFDVPPGTKLTSIVLHESMFTAGVRVSLS</sequence>
<feature type="domain" description="DUF4352" evidence="4">
    <location>
        <begin position="130"/>
        <end position="252"/>
    </location>
</feature>
<keyword evidence="1" id="KW-0732">Signal</keyword>
<name>A0A919K387_9ACTN</name>
<dbReference type="RefSeq" id="WP_239163127.1">
    <property type="nucleotide sequence ID" value="NZ_BOMV01000062.1"/>
</dbReference>
<accession>A0A919K387</accession>
<evidence type="ECO:0000313" key="6">
    <source>
        <dbReference type="Proteomes" id="UP000636960"/>
    </source>
</evidence>